<comment type="similarity">
    <text evidence="9">Belongs to the methylthiotransferase family. MiaB subfamily.</text>
</comment>
<evidence type="ECO:0000256" key="9">
    <source>
        <dbReference type="HAMAP-Rule" id="MF_01864"/>
    </source>
</evidence>
<evidence type="ECO:0000256" key="1">
    <source>
        <dbReference type="ARBA" id="ARBA00003234"/>
    </source>
</evidence>
<evidence type="ECO:0000256" key="4">
    <source>
        <dbReference type="ARBA" id="ARBA00022691"/>
    </source>
</evidence>
<dbReference type="SFLD" id="SFLDG01061">
    <property type="entry name" value="methylthiotransferase"/>
    <property type="match status" value="1"/>
</dbReference>
<dbReference type="Gene3D" id="3.80.30.20">
    <property type="entry name" value="tm_1862 like domain"/>
    <property type="match status" value="1"/>
</dbReference>
<dbReference type="EC" id="2.8.4.3" evidence="8 9"/>
<keyword evidence="6 9" id="KW-0408">Iron</keyword>
<dbReference type="InterPro" id="IPR023404">
    <property type="entry name" value="rSAM_horseshoe"/>
</dbReference>
<dbReference type="InterPro" id="IPR038135">
    <property type="entry name" value="Methylthiotransferase_N_sf"/>
</dbReference>
<dbReference type="SUPFAM" id="SSF102114">
    <property type="entry name" value="Radical SAM enzymes"/>
    <property type="match status" value="1"/>
</dbReference>
<dbReference type="InterPro" id="IPR013848">
    <property type="entry name" value="Methylthiotransferase_N"/>
</dbReference>
<dbReference type="Gene3D" id="3.40.50.12160">
    <property type="entry name" value="Methylthiotransferase, N-terminal domain"/>
    <property type="match status" value="1"/>
</dbReference>
<feature type="binding site" evidence="9">
    <location>
        <position position="82"/>
    </location>
    <ligand>
        <name>[4Fe-4S] cluster</name>
        <dbReference type="ChEBI" id="CHEBI:49883"/>
        <label>1</label>
    </ligand>
</feature>
<feature type="binding site" evidence="9">
    <location>
        <position position="159"/>
    </location>
    <ligand>
        <name>[4Fe-4S] cluster</name>
        <dbReference type="ChEBI" id="CHEBI:49883"/>
        <label>2</label>
        <note>4Fe-4S-S-AdoMet</note>
    </ligand>
</feature>
<keyword evidence="9" id="KW-0819">tRNA processing</keyword>
<dbReference type="GO" id="GO:0016740">
    <property type="term" value="F:transferase activity"/>
    <property type="evidence" value="ECO:0007669"/>
    <property type="project" value="UniProtKB-KW"/>
</dbReference>
<dbReference type="SFLD" id="SFLDF00273">
    <property type="entry name" value="(dimethylallyl)adenosine_tRNA"/>
    <property type="match status" value="1"/>
</dbReference>
<evidence type="ECO:0000256" key="3">
    <source>
        <dbReference type="ARBA" id="ARBA00022679"/>
    </source>
</evidence>
<keyword evidence="2 9" id="KW-0004">4Fe-4S</keyword>
<dbReference type="InterPro" id="IPR006638">
    <property type="entry name" value="Elp3/MiaA/NifB-like_rSAM"/>
</dbReference>
<dbReference type="InterPro" id="IPR020612">
    <property type="entry name" value="Methylthiotransferase_CS"/>
</dbReference>
<comment type="cofactor">
    <cofactor evidence="9">
        <name>[4Fe-4S] cluster</name>
        <dbReference type="ChEBI" id="CHEBI:49883"/>
    </cofactor>
    <text evidence="9">Binds 2 [4Fe-4S] clusters. One cluster is coordinated with 3 cysteines and an exchangeable S-adenosyl-L-methionine.</text>
</comment>
<dbReference type="SFLD" id="SFLDG01082">
    <property type="entry name" value="B12-binding_domain_containing"/>
    <property type="match status" value="1"/>
</dbReference>
<evidence type="ECO:0000256" key="8">
    <source>
        <dbReference type="ARBA" id="ARBA00033765"/>
    </source>
</evidence>
<accession>A0ABR5SBX2</accession>
<dbReference type="SMART" id="SM00729">
    <property type="entry name" value="Elp3"/>
    <property type="match status" value="1"/>
</dbReference>
<dbReference type="SFLD" id="SFLDS00029">
    <property type="entry name" value="Radical_SAM"/>
    <property type="match status" value="1"/>
</dbReference>
<dbReference type="HAMAP" id="MF_01864">
    <property type="entry name" value="tRNA_metthiotr_MiaB"/>
    <property type="match status" value="1"/>
</dbReference>
<gene>
    <name evidence="9" type="primary">miaB</name>
    <name evidence="13" type="ORF">ASN18_3292</name>
</gene>
<dbReference type="Pfam" id="PF01938">
    <property type="entry name" value="TRAM"/>
    <property type="match status" value="1"/>
</dbReference>
<dbReference type="InterPro" id="IPR006463">
    <property type="entry name" value="MiaB_methiolase"/>
</dbReference>
<dbReference type="CDD" id="cd01335">
    <property type="entry name" value="Radical_SAM"/>
    <property type="match status" value="1"/>
</dbReference>
<evidence type="ECO:0000313" key="14">
    <source>
        <dbReference type="Proteomes" id="UP000060487"/>
    </source>
</evidence>
<evidence type="ECO:0000256" key="2">
    <source>
        <dbReference type="ARBA" id="ARBA00022485"/>
    </source>
</evidence>
<keyword evidence="5 9" id="KW-0479">Metal-binding</keyword>
<protein>
    <recommendedName>
        <fullName evidence="8 9">tRNA-2-methylthio-N(6)-dimethylallyladenosine synthase</fullName>
        <ecNumber evidence="8 9">2.8.4.3</ecNumber>
    </recommendedName>
    <alternativeName>
        <fullName evidence="9">(Dimethylallyl)adenosine tRNA methylthiotransferase MiaB</fullName>
    </alternativeName>
    <alternativeName>
        <fullName evidence="9">tRNA-i(6)A37 methylthiotransferase</fullName>
    </alternativeName>
</protein>
<dbReference type="PROSITE" id="PS01278">
    <property type="entry name" value="MTTASE_RADICAL"/>
    <property type="match status" value="1"/>
</dbReference>
<dbReference type="PROSITE" id="PS51449">
    <property type="entry name" value="MTTASE_N"/>
    <property type="match status" value="1"/>
</dbReference>
<feature type="binding site" evidence="9">
    <location>
        <position position="48"/>
    </location>
    <ligand>
        <name>[4Fe-4S] cluster</name>
        <dbReference type="ChEBI" id="CHEBI:49883"/>
        <label>1</label>
    </ligand>
</feature>
<dbReference type="Proteomes" id="UP000060487">
    <property type="component" value="Unassembled WGS sequence"/>
</dbReference>
<name>A0ABR5SBX2_9BACT</name>
<feature type="binding site" evidence="9">
    <location>
        <position position="156"/>
    </location>
    <ligand>
        <name>[4Fe-4S] cluster</name>
        <dbReference type="ChEBI" id="CHEBI:49883"/>
        <label>2</label>
        <note>4Fe-4S-S-AdoMet</note>
    </ligand>
</feature>
<comment type="subcellular location">
    <subcellularLocation>
        <location evidence="9">Cytoplasm</location>
    </subcellularLocation>
</comment>
<dbReference type="PROSITE" id="PS50926">
    <property type="entry name" value="TRAM"/>
    <property type="match status" value="1"/>
</dbReference>
<dbReference type="InterPro" id="IPR002792">
    <property type="entry name" value="TRAM_dom"/>
</dbReference>
<dbReference type="InterPro" id="IPR005839">
    <property type="entry name" value="Methylthiotransferase"/>
</dbReference>
<dbReference type="InterPro" id="IPR007197">
    <property type="entry name" value="rSAM"/>
</dbReference>
<feature type="binding site" evidence="9">
    <location>
        <position position="12"/>
    </location>
    <ligand>
        <name>[4Fe-4S] cluster</name>
        <dbReference type="ChEBI" id="CHEBI:49883"/>
        <label>1</label>
    </ligand>
</feature>
<dbReference type="NCBIfam" id="TIGR00089">
    <property type="entry name" value="MiaB/RimO family radical SAM methylthiotransferase"/>
    <property type="match status" value="1"/>
</dbReference>
<keyword evidence="3 9" id="KW-0808">Transferase</keyword>
<dbReference type="NCBIfam" id="TIGR01574">
    <property type="entry name" value="miaB-methiolase"/>
    <property type="match status" value="1"/>
</dbReference>
<sequence>MDKVAYLQTWGCQMNVHDTEKIAGVLRGEGYAFTNKPEDAALIILNTCSIREKAEHKFLSRLGYFRRLKKKRPAMQIVVSGCIAQQEGEKFLIDNQYVDFTFGPQNIAKLPELILRDKRKAAVEENPYLAETELPSIRNDGTRAWVNIMYGCNNFCSYCVVPHTRGRERSRPMDSIVNEIRTLSDEGYKEITLLGQNVNSYNDPNNGTCASFAELLTAVNAVKGIERVRFVTSHPKDLSPELIAAIGDLDKVCEHIHLPLQSGSTKILSSMNRKYSYAQYLDKITALRDSVPGITITSDIITGFPGETSEDHKETLSALREIEFDGIFAFKYSKRRYTRAADMEGQLDEEIKSERLKTILELQDVITDKINRKLKGQTVEILVEGESSSDPAHWTGRTRTNKIVNFIPVESVKKGMFITVNITNSFRHSLEGQPDR</sequence>
<feature type="binding site" evidence="9">
    <location>
        <position position="152"/>
    </location>
    <ligand>
        <name>[4Fe-4S] cluster</name>
        <dbReference type="ChEBI" id="CHEBI:49883"/>
        <label>2</label>
        <note>4Fe-4S-S-AdoMet</note>
    </ligand>
</feature>
<dbReference type="PANTHER" id="PTHR43020:SF2">
    <property type="entry name" value="MITOCHONDRIAL TRNA METHYLTHIOTRANSFERASE CDK5RAP1"/>
    <property type="match status" value="1"/>
</dbReference>
<reference evidence="13 14" key="1">
    <citation type="submission" date="2015-11" db="EMBL/GenBank/DDBJ databases">
        <authorList>
            <person name="Lin W."/>
        </authorList>
    </citation>
    <scope>NUCLEOTIDE SEQUENCE [LARGE SCALE GENOMIC DNA]</scope>
    <source>
        <strain evidence="13 14">HCH-1</strain>
    </source>
</reference>
<comment type="subunit">
    <text evidence="9">Monomer.</text>
</comment>
<keyword evidence="14" id="KW-1185">Reference proteome</keyword>
<comment type="caution">
    <text evidence="13">The sequence shown here is derived from an EMBL/GenBank/DDBJ whole genome shotgun (WGS) entry which is preliminary data.</text>
</comment>
<evidence type="ECO:0000259" key="12">
    <source>
        <dbReference type="PROSITE" id="PS51918"/>
    </source>
</evidence>
<evidence type="ECO:0000259" key="11">
    <source>
        <dbReference type="PROSITE" id="PS51449"/>
    </source>
</evidence>
<dbReference type="RefSeq" id="WP_085053887.1">
    <property type="nucleotide sequence ID" value="NZ_LNQR01000134.1"/>
</dbReference>
<dbReference type="InterPro" id="IPR058240">
    <property type="entry name" value="rSAM_sf"/>
</dbReference>
<keyword evidence="4 9" id="KW-0949">S-adenosyl-L-methionine</keyword>
<evidence type="ECO:0000256" key="5">
    <source>
        <dbReference type="ARBA" id="ARBA00022723"/>
    </source>
</evidence>
<feature type="domain" description="Radical SAM core" evidence="12">
    <location>
        <begin position="138"/>
        <end position="369"/>
    </location>
</feature>
<dbReference type="Pfam" id="PF00919">
    <property type="entry name" value="UPF0004"/>
    <property type="match status" value="1"/>
</dbReference>
<proteinExistence type="inferred from homology"/>
<organism evidence="13 14">
    <name type="scientific">Candidatus Magnetominusculus xianensis</name>
    <dbReference type="NCBI Taxonomy" id="1748249"/>
    <lineage>
        <taxon>Bacteria</taxon>
        <taxon>Pseudomonadati</taxon>
        <taxon>Nitrospirota</taxon>
        <taxon>Nitrospiria</taxon>
        <taxon>Nitrospirales</taxon>
        <taxon>Nitrospiraceae</taxon>
        <taxon>Candidatus Magnetominusculus</taxon>
    </lineage>
</organism>
<dbReference type="PANTHER" id="PTHR43020">
    <property type="entry name" value="CDK5 REGULATORY SUBUNIT-ASSOCIATED PROTEIN 1"/>
    <property type="match status" value="1"/>
</dbReference>
<dbReference type="Pfam" id="PF04055">
    <property type="entry name" value="Radical_SAM"/>
    <property type="match status" value="1"/>
</dbReference>
<evidence type="ECO:0000313" key="13">
    <source>
        <dbReference type="EMBL" id="KWT75007.1"/>
    </source>
</evidence>
<comment type="function">
    <text evidence="1 9">Catalyzes the methylthiolation of N6-(dimethylallyl)adenosine (i(6)A), leading to the formation of 2-methylthio-N6-(dimethylallyl)adenosine (ms(2)i(6)A) at position 37 in tRNAs that read codons beginning with uridine.</text>
</comment>
<feature type="domain" description="MTTase N-terminal" evidence="11">
    <location>
        <begin position="3"/>
        <end position="119"/>
    </location>
</feature>
<dbReference type="EMBL" id="LNQR01000134">
    <property type="protein sequence ID" value="KWT75007.1"/>
    <property type="molecule type" value="Genomic_DNA"/>
</dbReference>
<comment type="catalytic activity">
    <reaction evidence="9">
        <text>N(6)-dimethylallyladenosine(37) in tRNA + (sulfur carrier)-SH + AH2 + 2 S-adenosyl-L-methionine = 2-methylsulfanyl-N(6)-dimethylallyladenosine(37) in tRNA + (sulfur carrier)-H + 5'-deoxyadenosine + L-methionine + A + S-adenosyl-L-homocysteine + 2 H(+)</text>
        <dbReference type="Rhea" id="RHEA:37067"/>
        <dbReference type="Rhea" id="RHEA-COMP:10375"/>
        <dbReference type="Rhea" id="RHEA-COMP:10376"/>
        <dbReference type="Rhea" id="RHEA-COMP:14737"/>
        <dbReference type="Rhea" id="RHEA-COMP:14739"/>
        <dbReference type="ChEBI" id="CHEBI:13193"/>
        <dbReference type="ChEBI" id="CHEBI:15378"/>
        <dbReference type="ChEBI" id="CHEBI:17319"/>
        <dbReference type="ChEBI" id="CHEBI:17499"/>
        <dbReference type="ChEBI" id="CHEBI:29917"/>
        <dbReference type="ChEBI" id="CHEBI:57844"/>
        <dbReference type="ChEBI" id="CHEBI:57856"/>
        <dbReference type="ChEBI" id="CHEBI:59789"/>
        <dbReference type="ChEBI" id="CHEBI:64428"/>
        <dbReference type="ChEBI" id="CHEBI:74415"/>
        <dbReference type="ChEBI" id="CHEBI:74417"/>
        <dbReference type="EC" id="2.8.4.3"/>
    </reaction>
</comment>
<dbReference type="PROSITE" id="PS51918">
    <property type="entry name" value="RADICAL_SAM"/>
    <property type="match status" value="1"/>
</dbReference>
<keyword evidence="7 9" id="KW-0411">Iron-sulfur</keyword>
<evidence type="ECO:0000256" key="6">
    <source>
        <dbReference type="ARBA" id="ARBA00023004"/>
    </source>
</evidence>
<evidence type="ECO:0000259" key="10">
    <source>
        <dbReference type="PROSITE" id="PS50926"/>
    </source>
</evidence>
<keyword evidence="9" id="KW-0963">Cytoplasm</keyword>
<evidence type="ECO:0000256" key="7">
    <source>
        <dbReference type="ARBA" id="ARBA00023014"/>
    </source>
</evidence>
<feature type="domain" description="TRAM" evidence="10">
    <location>
        <begin position="372"/>
        <end position="436"/>
    </location>
</feature>